<comment type="caution">
    <text evidence="7">The sequence shown here is derived from an EMBL/GenBank/DDBJ whole genome shotgun (WGS) entry which is preliminary data.</text>
</comment>
<dbReference type="InterPro" id="IPR053930">
    <property type="entry name" value="RapZ-like_N"/>
</dbReference>
<evidence type="ECO:0000256" key="2">
    <source>
        <dbReference type="ARBA" id="ARBA00022840"/>
    </source>
</evidence>
<evidence type="ECO:0000259" key="5">
    <source>
        <dbReference type="Pfam" id="PF03668"/>
    </source>
</evidence>
<dbReference type="PANTHER" id="PTHR30448:SF0">
    <property type="entry name" value="RNASE ADAPTER PROTEIN RAPZ"/>
    <property type="match status" value="1"/>
</dbReference>
<keyword evidence="2 4" id="KW-0067">ATP-binding</keyword>
<dbReference type="InterPro" id="IPR053931">
    <property type="entry name" value="RapZ_C"/>
</dbReference>
<dbReference type="Pfam" id="PF22740">
    <property type="entry name" value="PapZ_C"/>
    <property type="match status" value="1"/>
</dbReference>
<evidence type="ECO:0000256" key="4">
    <source>
        <dbReference type="HAMAP-Rule" id="MF_00636"/>
    </source>
</evidence>
<keyword evidence="8" id="KW-1185">Reference proteome</keyword>
<dbReference type="HAMAP" id="MF_00636">
    <property type="entry name" value="RapZ_like"/>
    <property type="match status" value="1"/>
</dbReference>
<evidence type="ECO:0000256" key="1">
    <source>
        <dbReference type="ARBA" id="ARBA00022741"/>
    </source>
</evidence>
<evidence type="ECO:0000256" key="3">
    <source>
        <dbReference type="ARBA" id="ARBA00023134"/>
    </source>
</evidence>
<gene>
    <name evidence="7" type="primary">rapZ</name>
    <name evidence="7" type="ORF">SIID45300_00590</name>
</gene>
<sequence length="291" mass="33754">MPWTKKIRHLILVTGLSGAGKSSALKYLEDLGYFWVDNLPFALMSACLTHFAQDPETTGHLAIGVHLRDAAARARFQEYREAWSETVERVETIFLEADADVLIRRYRETRRRHPLADEMTVAEAVRREIDDLCALRAGADIIIDTTSLTVPRLKEHLDQLFHSGVDADLMIFLRSFGFKHGVNTDADMVLDGRFLLNPHYDDALRHLTGRDEPVIRFLEQDGEASLFLDRLESMFEYLIPRYRQEKKRYFTVDIGCTGGKHRSVYLVEQLATRLKRHDFQVRVRHRDLKIR</sequence>
<evidence type="ECO:0000313" key="8">
    <source>
        <dbReference type="Proteomes" id="UP001628193"/>
    </source>
</evidence>
<dbReference type="InterPro" id="IPR027417">
    <property type="entry name" value="P-loop_NTPase"/>
</dbReference>
<dbReference type="Gene3D" id="3.40.50.300">
    <property type="entry name" value="P-loop containing nucleotide triphosphate hydrolases"/>
    <property type="match status" value="1"/>
</dbReference>
<proteinExistence type="inferred from homology"/>
<feature type="binding site" evidence="4">
    <location>
        <begin position="15"/>
        <end position="22"/>
    </location>
    <ligand>
        <name>ATP</name>
        <dbReference type="ChEBI" id="CHEBI:30616"/>
    </ligand>
</feature>
<dbReference type="Proteomes" id="UP001628193">
    <property type="component" value="Unassembled WGS sequence"/>
</dbReference>
<dbReference type="PANTHER" id="PTHR30448">
    <property type="entry name" value="RNASE ADAPTER PROTEIN RAPZ"/>
    <property type="match status" value="1"/>
</dbReference>
<evidence type="ECO:0000313" key="7">
    <source>
        <dbReference type="EMBL" id="GAB0056284.1"/>
    </source>
</evidence>
<keyword evidence="1 4" id="KW-0547">Nucleotide-binding</keyword>
<organism evidence="7 8">
    <name type="scientific">Candidatus Magnetaquiglobus chichijimensis</name>
    <dbReference type="NCBI Taxonomy" id="3141448"/>
    <lineage>
        <taxon>Bacteria</taxon>
        <taxon>Pseudomonadati</taxon>
        <taxon>Pseudomonadota</taxon>
        <taxon>Magnetococcia</taxon>
        <taxon>Magnetococcales</taxon>
        <taxon>Candidatus Magnetaquicoccaceae</taxon>
        <taxon>Candidatus Magnetaquiglobus</taxon>
    </lineage>
</organism>
<evidence type="ECO:0000259" key="6">
    <source>
        <dbReference type="Pfam" id="PF22740"/>
    </source>
</evidence>
<keyword evidence="3 4" id="KW-0342">GTP-binding</keyword>
<dbReference type="InterPro" id="IPR005337">
    <property type="entry name" value="RapZ-like"/>
</dbReference>
<reference evidence="7 8" key="1">
    <citation type="submission" date="2024-09" db="EMBL/GenBank/DDBJ databases">
        <title>Draft genome sequence of Candidatus Magnetaquicoccaceae bacterium FCR-1.</title>
        <authorList>
            <person name="Shimoshige H."/>
            <person name="Shimamura S."/>
            <person name="Taoka A."/>
            <person name="Kobayashi H."/>
            <person name="Maekawa T."/>
        </authorList>
    </citation>
    <scope>NUCLEOTIDE SEQUENCE [LARGE SCALE GENOMIC DNA]</scope>
    <source>
        <strain evidence="7 8">FCR-1</strain>
    </source>
</reference>
<accession>A0ABQ0C5Y4</accession>
<protein>
    <submittedName>
        <fullName evidence="7">RNase adapter protein RapZ</fullName>
    </submittedName>
</protein>
<feature type="domain" description="RapZ-like N-terminal" evidence="5">
    <location>
        <begin position="10"/>
        <end position="162"/>
    </location>
</feature>
<dbReference type="PIRSF" id="PIRSF005052">
    <property type="entry name" value="P-loopkin"/>
    <property type="match status" value="1"/>
</dbReference>
<feature type="domain" description="RapZ C-terminal" evidence="6">
    <location>
        <begin position="170"/>
        <end position="289"/>
    </location>
</feature>
<dbReference type="EMBL" id="BAAFGK010000002">
    <property type="protein sequence ID" value="GAB0056284.1"/>
    <property type="molecule type" value="Genomic_DNA"/>
</dbReference>
<dbReference type="NCBIfam" id="NF003828">
    <property type="entry name" value="PRK05416.1"/>
    <property type="match status" value="1"/>
</dbReference>
<name>A0ABQ0C5Y4_9PROT</name>
<comment type="caution">
    <text evidence="4">Lacks conserved residue(s) required for the propagation of feature annotation.</text>
</comment>
<dbReference type="RefSeq" id="WP_420903997.1">
    <property type="nucleotide sequence ID" value="NZ_BAAFGK010000002.1"/>
</dbReference>
<dbReference type="SUPFAM" id="SSF52540">
    <property type="entry name" value="P-loop containing nucleoside triphosphate hydrolases"/>
    <property type="match status" value="1"/>
</dbReference>
<dbReference type="Pfam" id="PF03668">
    <property type="entry name" value="RapZ-like_N"/>
    <property type="match status" value="1"/>
</dbReference>